<gene>
    <name evidence="5" type="ORF">JD292_05050</name>
</gene>
<accession>A0A934QB42</accession>
<dbReference type="AlphaFoldDB" id="A0A934QB42"/>
<comment type="cofactor">
    <cofactor evidence="1">
        <name>FMN</name>
        <dbReference type="ChEBI" id="CHEBI:58210"/>
    </cofactor>
</comment>
<sequence length="205" mass="22733">MSISSASNHRTITPSVLYFGTPVCVISSENPDGSTNLAPISSYWALGDHIVLGIDAGGRTVPNLLSRPEIVVGFPDETQWEPVQRLGQLTGEYPIPAGKPDDTWYEPDKFAAVGWHRMPATTVRPERAAELPVHLEARVENTQISDDGLAIVHARCSAVHVIDELVIDGTHHIDTLRWRPLIYTFQHFFGLGERRGIPPWALNQR</sequence>
<keyword evidence="6" id="KW-1185">Reference proteome</keyword>
<dbReference type="PANTHER" id="PTHR43567:SF1">
    <property type="entry name" value="FLAVOREDOXIN"/>
    <property type="match status" value="1"/>
</dbReference>
<dbReference type="InterPro" id="IPR052174">
    <property type="entry name" value="Flavoredoxin"/>
</dbReference>
<comment type="similarity">
    <text evidence="3">Belongs to the flavoredoxin family.</text>
</comment>
<evidence type="ECO:0000256" key="3">
    <source>
        <dbReference type="ARBA" id="ARBA00038054"/>
    </source>
</evidence>
<dbReference type="Gene3D" id="2.30.110.10">
    <property type="entry name" value="Electron Transport, Fmn-binding Protein, Chain A"/>
    <property type="match status" value="1"/>
</dbReference>
<dbReference type="GO" id="GO:0016646">
    <property type="term" value="F:oxidoreductase activity, acting on the CH-NH group of donors, NAD or NADP as acceptor"/>
    <property type="evidence" value="ECO:0007669"/>
    <property type="project" value="UniProtKB-ARBA"/>
</dbReference>
<dbReference type="GO" id="GO:0010181">
    <property type="term" value="F:FMN binding"/>
    <property type="evidence" value="ECO:0007669"/>
    <property type="project" value="InterPro"/>
</dbReference>
<dbReference type="PANTHER" id="PTHR43567">
    <property type="entry name" value="FLAVOREDOXIN-RELATED-RELATED"/>
    <property type="match status" value="1"/>
</dbReference>
<protein>
    <submittedName>
        <fullName evidence="5">Flavin reductase family protein</fullName>
    </submittedName>
</protein>
<dbReference type="InterPro" id="IPR012349">
    <property type="entry name" value="Split_barrel_FMN-bd"/>
</dbReference>
<comment type="caution">
    <text evidence="5">The sequence shown here is derived from an EMBL/GenBank/DDBJ whole genome shotgun (WGS) entry which is preliminary data.</text>
</comment>
<proteinExistence type="inferred from homology"/>
<dbReference type="RefSeq" id="WP_200131652.1">
    <property type="nucleotide sequence ID" value="NZ_JAEHOI010000004.1"/>
</dbReference>
<keyword evidence="2" id="KW-0285">Flavoprotein</keyword>
<evidence type="ECO:0000313" key="6">
    <source>
        <dbReference type="Proteomes" id="UP000618733"/>
    </source>
</evidence>
<evidence type="ECO:0000256" key="2">
    <source>
        <dbReference type="ARBA" id="ARBA00022630"/>
    </source>
</evidence>
<reference evidence="5" key="1">
    <citation type="submission" date="2020-12" db="EMBL/GenBank/DDBJ databases">
        <title>Leucobacter sp. CAS2, isolated from Chromium sludge.</title>
        <authorList>
            <person name="Xu Z."/>
        </authorList>
    </citation>
    <scope>NUCLEOTIDE SEQUENCE</scope>
    <source>
        <strain evidence="5">CSA2</strain>
    </source>
</reference>
<dbReference type="SUPFAM" id="SSF50475">
    <property type="entry name" value="FMN-binding split barrel"/>
    <property type="match status" value="1"/>
</dbReference>
<name>A0A934QB42_9MICO</name>
<dbReference type="InterPro" id="IPR002563">
    <property type="entry name" value="Flavin_Rdtase-like_dom"/>
</dbReference>
<dbReference type="Proteomes" id="UP000618733">
    <property type="component" value="Unassembled WGS sequence"/>
</dbReference>
<evidence type="ECO:0000256" key="1">
    <source>
        <dbReference type="ARBA" id="ARBA00001917"/>
    </source>
</evidence>
<dbReference type="EMBL" id="JAEHOI010000004">
    <property type="protein sequence ID" value="MBK0421439.1"/>
    <property type="molecule type" value="Genomic_DNA"/>
</dbReference>
<evidence type="ECO:0000313" key="5">
    <source>
        <dbReference type="EMBL" id="MBK0421439.1"/>
    </source>
</evidence>
<dbReference type="Pfam" id="PF01613">
    <property type="entry name" value="Flavin_Reduct"/>
    <property type="match status" value="1"/>
</dbReference>
<organism evidence="5 6">
    <name type="scientific">Leucobacter edaphi</name>
    <dbReference type="NCBI Taxonomy" id="2796472"/>
    <lineage>
        <taxon>Bacteria</taxon>
        <taxon>Bacillati</taxon>
        <taxon>Actinomycetota</taxon>
        <taxon>Actinomycetes</taxon>
        <taxon>Micrococcales</taxon>
        <taxon>Microbacteriaceae</taxon>
        <taxon>Leucobacter</taxon>
    </lineage>
</organism>
<evidence type="ECO:0000259" key="4">
    <source>
        <dbReference type="Pfam" id="PF01613"/>
    </source>
</evidence>
<feature type="domain" description="Flavin reductase like" evidence="4">
    <location>
        <begin position="19"/>
        <end position="191"/>
    </location>
</feature>